<dbReference type="PRINTS" id="PR00185">
    <property type="entry name" value="EUKARYTPORIN"/>
</dbReference>
<accession>A0ABD2PQL4</accession>
<comment type="caution">
    <text evidence="6">The sequence shown here is derived from an EMBL/GenBank/DDBJ whole genome shotgun (WGS) entry which is preliminary data.</text>
</comment>
<keyword evidence="5" id="KW-0626">Porin</keyword>
<evidence type="ECO:0000313" key="6">
    <source>
        <dbReference type="EMBL" id="KAL3309549.1"/>
    </source>
</evidence>
<dbReference type="Proteomes" id="UP001626550">
    <property type="component" value="Unassembled WGS sequence"/>
</dbReference>
<gene>
    <name evidence="6" type="ORF">Ciccas_011902</name>
</gene>
<dbReference type="PANTHER" id="PTHR11743:SF70">
    <property type="entry name" value="GH26960P-RELATED"/>
    <property type="match status" value="1"/>
</dbReference>
<evidence type="ECO:0000256" key="5">
    <source>
        <dbReference type="ARBA" id="ARBA00023114"/>
    </source>
</evidence>
<comment type="subcellular location">
    <subcellularLocation>
        <location evidence="1">Mitochondrion outer membrane</location>
    </subcellularLocation>
</comment>
<dbReference type="Gene3D" id="2.40.160.10">
    <property type="entry name" value="Porin"/>
    <property type="match status" value="1"/>
</dbReference>
<evidence type="ECO:0000313" key="7">
    <source>
        <dbReference type="Proteomes" id="UP001626550"/>
    </source>
</evidence>
<organism evidence="6 7">
    <name type="scientific">Cichlidogyrus casuarinus</name>
    <dbReference type="NCBI Taxonomy" id="1844966"/>
    <lineage>
        <taxon>Eukaryota</taxon>
        <taxon>Metazoa</taxon>
        <taxon>Spiralia</taxon>
        <taxon>Lophotrochozoa</taxon>
        <taxon>Platyhelminthes</taxon>
        <taxon>Monogenea</taxon>
        <taxon>Monopisthocotylea</taxon>
        <taxon>Dactylogyridea</taxon>
        <taxon>Ancyrocephalidae</taxon>
        <taxon>Cichlidogyrus</taxon>
    </lineage>
</organism>
<proteinExistence type="inferred from homology"/>
<dbReference type="InterPro" id="IPR027246">
    <property type="entry name" value="Porin_Euk/Tom40"/>
</dbReference>
<keyword evidence="5" id="KW-0813">Transport</keyword>
<dbReference type="CDD" id="cd07306">
    <property type="entry name" value="Porin3_VDAC"/>
    <property type="match status" value="1"/>
</dbReference>
<sequence length="198" mass="22046">MKPYSDLGKDASDLLNKDYVLGCFQFSHKGKVEGIELNTNANVQTKSNATSSSVETKFKYPKYGLSLAETWNSKNLLKSDLCIENYFYKGLKQNAIFSYNIESGAQDFSLKNAFKHDQFHAALHLNSPQTKKDVSHSLVVGSNGYLLGADLALDGNNMKLSNANLALGYETRDFSAFCFLENKSKNMRASFHQSINAQ</sequence>
<comment type="similarity">
    <text evidence="2">Belongs to the eukaryotic mitochondrial porin family.</text>
</comment>
<evidence type="ECO:0000256" key="1">
    <source>
        <dbReference type="ARBA" id="ARBA00004294"/>
    </source>
</evidence>
<feature type="non-terminal residue" evidence="6">
    <location>
        <position position="198"/>
    </location>
</feature>
<reference evidence="6 7" key="1">
    <citation type="submission" date="2024-11" db="EMBL/GenBank/DDBJ databases">
        <title>Adaptive evolution of stress response genes in parasites aligns with host niche diversity.</title>
        <authorList>
            <person name="Hahn C."/>
            <person name="Resl P."/>
        </authorList>
    </citation>
    <scope>NUCLEOTIDE SEQUENCE [LARGE SCALE GENOMIC DNA]</scope>
    <source>
        <strain evidence="6">EGGRZ-B1_66</strain>
        <tissue evidence="6">Body</tissue>
    </source>
</reference>
<dbReference type="InterPro" id="IPR001925">
    <property type="entry name" value="Porin_Euk"/>
</dbReference>
<keyword evidence="7" id="KW-1185">Reference proteome</keyword>
<dbReference type="GO" id="GO:0005741">
    <property type="term" value="C:mitochondrial outer membrane"/>
    <property type="evidence" value="ECO:0007669"/>
    <property type="project" value="UniProtKB-SubCell"/>
</dbReference>
<dbReference type="GO" id="GO:0015288">
    <property type="term" value="F:porin activity"/>
    <property type="evidence" value="ECO:0007669"/>
    <property type="project" value="UniProtKB-KW"/>
</dbReference>
<keyword evidence="3" id="KW-1134">Transmembrane beta strand</keyword>
<dbReference type="EMBL" id="JBJKFK010003792">
    <property type="protein sequence ID" value="KAL3309549.1"/>
    <property type="molecule type" value="Genomic_DNA"/>
</dbReference>
<dbReference type="GO" id="GO:0046930">
    <property type="term" value="C:pore complex"/>
    <property type="evidence" value="ECO:0007669"/>
    <property type="project" value="UniProtKB-KW"/>
</dbReference>
<dbReference type="AlphaFoldDB" id="A0ABD2PQL4"/>
<dbReference type="PANTHER" id="PTHR11743">
    <property type="entry name" value="VOLTAGE-DEPENDENT ANION-SELECTIVE CHANNEL"/>
    <property type="match status" value="1"/>
</dbReference>
<evidence type="ECO:0000256" key="3">
    <source>
        <dbReference type="ARBA" id="ARBA00022452"/>
    </source>
</evidence>
<dbReference type="Pfam" id="PF01459">
    <property type="entry name" value="Porin_3"/>
    <property type="match status" value="1"/>
</dbReference>
<protein>
    <submittedName>
        <fullName evidence="6">Uncharacterized protein</fullName>
    </submittedName>
</protein>
<keyword evidence="4" id="KW-0496">Mitochondrion</keyword>
<dbReference type="InterPro" id="IPR023614">
    <property type="entry name" value="Porin_dom_sf"/>
</dbReference>
<evidence type="ECO:0000256" key="4">
    <source>
        <dbReference type="ARBA" id="ARBA00022787"/>
    </source>
</evidence>
<keyword evidence="4" id="KW-1000">Mitochondrion outer membrane</keyword>
<name>A0ABD2PQL4_9PLAT</name>
<evidence type="ECO:0000256" key="2">
    <source>
        <dbReference type="ARBA" id="ARBA00007780"/>
    </source>
</evidence>
<keyword evidence="3" id="KW-0472">Membrane</keyword>
<keyword evidence="3" id="KW-0812">Transmembrane</keyword>
<keyword evidence="5" id="KW-0406">Ion transport</keyword>